<evidence type="ECO:0000256" key="3">
    <source>
        <dbReference type="ARBA" id="ARBA00012641"/>
    </source>
</evidence>
<keyword evidence="9" id="KW-0325">Glycoprotein</keyword>
<dbReference type="UniPathway" id="UPA00378"/>
<evidence type="ECO:0000256" key="1">
    <source>
        <dbReference type="ARBA" id="ARBA00004606"/>
    </source>
</evidence>
<dbReference type="InterPro" id="IPR029044">
    <property type="entry name" value="Nucleotide-diphossugar_trans"/>
</dbReference>
<dbReference type="PANTHER" id="PTHR10896">
    <property type="entry name" value="GALACTOSYLGALACTOSYLXYLOSYLPROTEIN 3-BETA-GLUCURONOSYLTRANSFERASE BETA-1,3-GLUCURONYLTRANSFERASE"/>
    <property type="match status" value="1"/>
</dbReference>
<keyword evidence="7 13" id="KW-1133">Transmembrane helix</keyword>
<comment type="catalytic activity">
    <reaction evidence="10 13">
        <text>3-O-(beta-D-galactosyl-(1-&gt;3)-beta-D-galactosyl-(1-&gt;4)-beta-D-xylosyl)-L-seryl-[protein] + UDP-alpha-D-glucuronate = 3-O-(beta-D-GlcA-(1-&gt;3)-beta-D-Gal-(1-&gt;3)-beta-D-Gal-(1-&gt;4)-beta-D-Xyl)-L-seryl-[protein] + UDP + H(+)</text>
        <dbReference type="Rhea" id="RHEA:24168"/>
        <dbReference type="Rhea" id="RHEA-COMP:12571"/>
        <dbReference type="Rhea" id="RHEA-COMP:12573"/>
        <dbReference type="ChEBI" id="CHEBI:15378"/>
        <dbReference type="ChEBI" id="CHEBI:58052"/>
        <dbReference type="ChEBI" id="CHEBI:58223"/>
        <dbReference type="ChEBI" id="CHEBI:132090"/>
        <dbReference type="ChEBI" id="CHEBI:132093"/>
        <dbReference type="EC" id="2.4.1.135"/>
    </reaction>
</comment>
<dbReference type="GO" id="GO:0005975">
    <property type="term" value="P:carbohydrate metabolic process"/>
    <property type="evidence" value="ECO:0007669"/>
    <property type="project" value="TreeGrafter"/>
</dbReference>
<keyword evidence="11 13" id="KW-0464">Manganese</keyword>
<dbReference type="InterPro" id="IPR005027">
    <property type="entry name" value="Glyco_trans_43"/>
</dbReference>
<dbReference type="Proteomes" id="UP000095284">
    <property type="component" value="Unplaced"/>
</dbReference>
<dbReference type="SUPFAM" id="SSF53448">
    <property type="entry name" value="Nucleotide-diphospho-sugar transferases"/>
    <property type="match status" value="1"/>
</dbReference>
<keyword evidence="5 13" id="KW-0812">Transmembrane</keyword>
<reference evidence="15" key="1">
    <citation type="submission" date="2016-11" db="UniProtKB">
        <authorList>
            <consortium name="WormBaseParasite"/>
        </authorList>
    </citation>
    <scope>IDENTIFICATION</scope>
</reference>
<accession>A0A1I7SVH9</accession>
<dbReference type="WBParaSite" id="BXY_1705600.1">
    <property type="protein sequence ID" value="BXY_1705600.1"/>
    <property type="gene ID" value="BXY_1705600"/>
</dbReference>
<comment type="similarity">
    <text evidence="2 13">Belongs to the glycosyltransferase 43 family.</text>
</comment>
<feature type="site" description="Interaction with galactose moiety of substrate glycoprotein" evidence="12">
    <location>
        <position position="190"/>
    </location>
</feature>
<evidence type="ECO:0000313" key="15">
    <source>
        <dbReference type="WBParaSite" id="BXY_1705600.1"/>
    </source>
</evidence>
<dbReference type="GO" id="GO:0015018">
    <property type="term" value="F:galactosylgalactosylxylosylprotein 3-beta-glucuronosyltransferase activity"/>
    <property type="evidence" value="ECO:0007669"/>
    <property type="project" value="UniProtKB-UniRule"/>
</dbReference>
<sequence>MDCFRKGDGIGAFLKLAAVTLIVIIMLSVTQSSPSLMRYIRTERADSVVDSTPADNKTIIVITPTKQRPERLADLTMLAQTLKQVGNLYWVVVEDADKTADLVSDLLARTGINHTYLATTNHGLPCRGWAQRNLALDYLRQNKDKFNEKDVIYFADDDNGYDLRLFDQYIRKVDVMGVWAVGIPGNALVEAPKVENGKVVGWHSAYLPDREFATDMAGFALNFGLVVSTK</sequence>
<evidence type="ECO:0000256" key="5">
    <source>
        <dbReference type="ARBA" id="ARBA00022692"/>
    </source>
</evidence>
<dbReference type="PANTHER" id="PTHR10896:SF30">
    <property type="entry name" value="GALACTOSYLGALACTOSYLXYLOSYLPROTEIN 3-BETA-GLUCURONOSYLTRANSFERASE"/>
    <property type="match status" value="1"/>
</dbReference>
<evidence type="ECO:0000256" key="13">
    <source>
        <dbReference type="RuleBase" id="RU363127"/>
    </source>
</evidence>
<organism evidence="14 15">
    <name type="scientific">Bursaphelenchus xylophilus</name>
    <name type="common">Pinewood nematode worm</name>
    <name type="synonym">Aphelenchoides xylophilus</name>
    <dbReference type="NCBI Taxonomy" id="6326"/>
    <lineage>
        <taxon>Eukaryota</taxon>
        <taxon>Metazoa</taxon>
        <taxon>Ecdysozoa</taxon>
        <taxon>Nematoda</taxon>
        <taxon>Chromadorea</taxon>
        <taxon>Rhabditida</taxon>
        <taxon>Tylenchina</taxon>
        <taxon>Tylenchomorpha</taxon>
        <taxon>Aphelenchoidea</taxon>
        <taxon>Aphelenchoididae</taxon>
        <taxon>Bursaphelenchus</taxon>
    </lineage>
</organism>
<evidence type="ECO:0000256" key="4">
    <source>
        <dbReference type="ARBA" id="ARBA00022679"/>
    </source>
</evidence>
<dbReference type="Gene3D" id="3.90.550.10">
    <property type="entry name" value="Spore Coat Polysaccharide Biosynthesis Protein SpsA, Chain A"/>
    <property type="match status" value="1"/>
</dbReference>
<dbReference type="EC" id="2.4.1.135" evidence="3 13"/>
<comment type="subcellular location">
    <subcellularLocation>
        <location evidence="13">Golgi apparatus membrane</location>
        <topology evidence="13">Single-pass type II membrane protein</topology>
    </subcellularLocation>
    <subcellularLocation>
        <location evidence="1">Membrane</location>
        <topology evidence="1">Single-pass type II membrane protein</topology>
    </subcellularLocation>
</comment>
<keyword evidence="6 13" id="KW-0735">Signal-anchor</keyword>
<dbReference type="GO" id="GO:0000139">
    <property type="term" value="C:Golgi membrane"/>
    <property type="evidence" value="ECO:0007669"/>
    <property type="project" value="UniProtKB-SubCell"/>
</dbReference>
<comment type="pathway">
    <text evidence="13">Protein modification; protein glycosylation.</text>
</comment>
<dbReference type="Pfam" id="PF03360">
    <property type="entry name" value="Glyco_transf_43"/>
    <property type="match status" value="1"/>
</dbReference>
<evidence type="ECO:0000256" key="12">
    <source>
        <dbReference type="PIRSR" id="PIRSR605027-4"/>
    </source>
</evidence>
<evidence type="ECO:0000256" key="8">
    <source>
        <dbReference type="ARBA" id="ARBA00023136"/>
    </source>
</evidence>
<evidence type="ECO:0000256" key="2">
    <source>
        <dbReference type="ARBA" id="ARBA00007706"/>
    </source>
</evidence>
<name>A0A1I7SVH9_BURXY</name>
<evidence type="ECO:0000256" key="11">
    <source>
        <dbReference type="PIRSR" id="PIRSR605027-3"/>
    </source>
</evidence>
<keyword evidence="8 13" id="KW-0472">Membrane</keyword>
<feature type="transmembrane region" description="Helical" evidence="13">
    <location>
        <begin position="12"/>
        <end position="29"/>
    </location>
</feature>
<dbReference type="eggNOG" id="KOG1476">
    <property type="taxonomic scope" value="Eukaryota"/>
</dbReference>
<dbReference type="GO" id="GO:0050650">
    <property type="term" value="P:chondroitin sulfate proteoglycan biosynthetic process"/>
    <property type="evidence" value="ECO:0007669"/>
    <property type="project" value="TreeGrafter"/>
</dbReference>
<evidence type="ECO:0000313" key="14">
    <source>
        <dbReference type="Proteomes" id="UP000095284"/>
    </source>
</evidence>
<keyword evidence="4 13" id="KW-0808">Transferase</keyword>
<protein>
    <recommendedName>
        <fullName evidence="3 13">Galactosylgalactosylxylosylprotein 3-beta-glucuronosyltransferase</fullName>
        <ecNumber evidence="3 13">2.4.1.135</ecNumber>
    </recommendedName>
</protein>
<feature type="binding site" evidence="11">
    <location>
        <position position="158"/>
    </location>
    <ligand>
        <name>Mn(2+)</name>
        <dbReference type="ChEBI" id="CHEBI:29035"/>
    </ligand>
</feature>
<keyword evidence="13" id="KW-0333">Golgi apparatus</keyword>
<dbReference type="GO" id="GO:0046872">
    <property type="term" value="F:metal ion binding"/>
    <property type="evidence" value="ECO:0007669"/>
    <property type="project" value="UniProtKB-KW"/>
</dbReference>
<evidence type="ECO:0000256" key="7">
    <source>
        <dbReference type="ARBA" id="ARBA00022989"/>
    </source>
</evidence>
<evidence type="ECO:0000256" key="9">
    <source>
        <dbReference type="ARBA" id="ARBA00023180"/>
    </source>
</evidence>
<evidence type="ECO:0000256" key="10">
    <source>
        <dbReference type="ARBA" id="ARBA00047979"/>
    </source>
</evidence>
<comment type="cofactor">
    <cofactor evidence="11 13">
        <name>Mn(2+)</name>
        <dbReference type="ChEBI" id="CHEBI:29035"/>
    </cofactor>
</comment>
<keyword evidence="11 13" id="KW-0479">Metal-binding</keyword>
<evidence type="ECO:0000256" key="6">
    <source>
        <dbReference type="ARBA" id="ARBA00022968"/>
    </source>
</evidence>
<dbReference type="AlphaFoldDB" id="A0A1I7SVH9"/>
<proteinExistence type="inferred from homology"/>